<keyword evidence="4" id="KW-1185">Reference proteome</keyword>
<keyword evidence="2" id="KW-1133">Transmembrane helix</keyword>
<protein>
    <submittedName>
        <fullName evidence="3">Uncharacterized protein</fullName>
    </submittedName>
</protein>
<proteinExistence type="predicted"/>
<gene>
    <name evidence="3" type="ORF">NBM05_03820</name>
</gene>
<dbReference type="RefSeq" id="WP_254165239.1">
    <property type="nucleotide sequence ID" value="NZ_JANAFB010000006.1"/>
</dbReference>
<name>A0A9X2HGA3_9MICC</name>
<feature type="transmembrane region" description="Helical" evidence="2">
    <location>
        <begin position="51"/>
        <end position="69"/>
    </location>
</feature>
<organism evidence="3 4">
    <name type="scientific">Rothia santali</name>
    <dbReference type="NCBI Taxonomy" id="2949643"/>
    <lineage>
        <taxon>Bacteria</taxon>
        <taxon>Bacillati</taxon>
        <taxon>Actinomycetota</taxon>
        <taxon>Actinomycetes</taxon>
        <taxon>Micrococcales</taxon>
        <taxon>Micrococcaceae</taxon>
        <taxon>Rothia</taxon>
    </lineage>
</organism>
<comment type="caution">
    <text evidence="3">The sequence shown here is derived from an EMBL/GenBank/DDBJ whole genome shotgun (WGS) entry which is preliminary data.</text>
</comment>
<keyword evidence="2" id="KW-0472">Membrane</keyword>
<evidence type="ECO:0000313" key="4">
    <source>
        <dbReference type="Proteomes" id="UP001139502"/>
    </source>
</evidence>
<keyword evidence="2" id="KW-0812">Transmembrane</keyword>
<feature type="transmembrane region" description="Helical" evidence="2">
    <location>
        <begin position="20"/>
        <end position="45"/>
    </location>
</feature>
<dbReference type="NCBIfam" id="NF042935">
    <property type="entry name" value="SCO6880_fam"/>
    <property type="match status" value="1"/>
</dbReference>
<accession>A0A9X2HGA3</accession>
<dbReference type="InterPro" id="IPR049978">
    <property type="entry name" value="SCO6880-like"/>
</dbReference>
<dbReference type="AlphaFoldDB" id="A0A9X2HGA3"/>
<evidence type="ECO:0000313" key="3">
    <source>
        <dbReference type="EMBL" id="MCP3425176.1"/>
    </source>
</evidence>
<dbReference type="EMBL" id="JANAFB010000006">
    <property type="protein sequence ID" value="MCP3425176.1"/>
    <property type="molecule type" value="Genomic_DNA"/>
</dbReference>
<evidence type="ECO:0000256" key="1">
    <source>
        <dbReference type="SAM" id="MobiDB-lite"/>
    </source>
</evidence>
<evidence type="ECO:0000256" key="2">
    <source>
        <dbReference type="SAM" id="Phobius"/>
    </source>
</evidence>
<feature type="compositionally biased region" description="Polar residues" evidence="1">
    <location>
        <begin position="385"/>
        <end position="395"/>
    </location>
</feature>
<feature type="region of interest" description="Disordered" evidence="1">
    <location>
        <begin position="380"/>
        <end position="399"/>
    </location>
</feature>
<dbReference type="Proteomes" id="UP001139502">
    <property type="component" value="Unassembled WGS sequence"/>
</dbReference>
<reference evidence="3" key="1">
    <citation type="submission" date="2022-06" db="EMBL/GenBank/DDBJ databases">
        <title>Rothia sp. isolated from sandalwood seedling.</title>
        <authorList>
            <person name="Tuikhar N."/>
            <person name="Kirdat K."/>
            <person name="Thorat V."/>
            <person name="Swetha P."/>
            <person name="Padma S."/>
            <person name="Sundararaj R."/>
            <person name="Yadav A."/>
        </authorList>
    </citation>
    <scope>NUCLEOTIDE SEQUENCE</scope>
    <source>
        <strain evidence="3">AR01</strain>
    </source>
</reference>
<sequence>MSTRMKYGGNAIPTGSTKIFGWLPYPVFGIGLGTVMASLLIIMFISPVVGLLVLALTFFVLLVGFVPIGNGDKTVIQLMAKSARHTMRKADGSATFVNSHLSNRQNKLGLPGFLNQIRTVDDVDGAGNPVQLLHHKSVDMATVSLLCSPTGASTLPQDQVNHQVSSYAGWLHSLSRDNGLLGAMIVVDSMKSSAVPMAESIMEKMDPNAPEVSRKVLLEATQALPSKISQVQTYATLGWKLSNLDEDLEGAFAEVTQKVPKHASMLAAAGSGQSHTMSGPEYGDLMYTAYNPHRSTEVEKEIHDGVRTVRPFAGSGPEYLNGTNKRVLLHDGVASMTVMMDVPDPSEITERTYEKLFSASDHVLRKRVAMYYRPIPASRQRSRIDSSSKGASTEAGSKRRFDAFGAKKSAAPKLAANQMTSGATLVEWSLMVTVTFEPTRKAQSAAENELKNIMAGLTWRFADHVPEAAFHQTLPLGIFPWVYAGVPELWHAAGAQKQDQKAGA</sequence>